<accession>A0A1C7FDF1</accession>
<evidence type="ECO:0000256" key="1">
    <source>
        <dbReference type="SAM" id="MobiDB-lite"/>
    </source>
</evidence>
<gene>
    <name evidence="2" type="ORF">VSVS05_02690</name>
</gene>
<dbReference type="EMBL" id="CP016414">
    <property type="protein sequence ID" value="ANU37768.1"/>
    <property type="molecule type" value="Genomic_DNA"/>
</dbReference>
<organism evidence="2 3">
    <name type="scientific">Vibrio scophthalmi</name>
    <dbReference type="NCBI Taxonomy" id="45658"/>
    <lineage>
        <taxon>Bacteria</taxon>
        <taxon>Pseudomonadati</taxon>
        <taxon>Pseudomonadota</taxon>
        <taxon>Gammaproteobacteria</taxon>
        <taxon>Vibrionales</taxon>
        <taxon>Vibrionaceae</taxon>
        <taxon>Vibrio</taxon>
    </lineage>
</organism>
<dbReference type="AlphaFoldDB" id="A0A1C7FDF1"/>
<feature type="compositionally biased region" description="Basic and acidic residues" evidence="1">
    <location>
        <begin position="10"/>
        <end position="21"/>
    </location>
</feature>
<dbReference type="STRING" id="45658.VSVS12_00318"/>
<reference evidence="2 3" key="1">
    <citation type="submission" date="2016-07" db="EMBL/GenBank/DDBJ databases">
        <title>Genome sequencing of Vibrio scophthalmi strain VS-05, an isolated from Paralichthys olivaceus.</title>
        <authorList>
            <person name="Han H.-J."/>
        </authorList>
    </citation>
    <scope>NUCLEOTIDE SEQUENCE [LARGE SCALE GENOMIC DNA]</scope>
    <source>
        <strain evidence="2 3">VS-05</strain>
    </source>
</reference>
<dbReference type="Proteomes" id="UP000092528">
    <property type="component" value="Chromosome 1"/>
</dbReference>
<proteinExistence type="predicted"/>
<evidence type="ECO:0000313" key="2">
    <source>
        <dbReference type="EMBL" id="ANU37768.1"/>
    </source>
</evidence>
<evidence type="ECO:0000313" key="3">
    <source>
        <dbReference type="Proteomes" id="UP000092528"/>
    </source>
</evidence>
<feature type="region of interest" description="Disordered" evidence="1">
    <location>
        <begin position="1"/>
        <end position="21"/>
    </location>
</feature>
<name>A0A1C7FDF1_9VIBR</name>
<keyword evidence="3" id="KW-1185">Reference proteome</keyword>
<protein>
    <submittedName>
        <fullName evidence="2">Uncharacterized protein</fullName>
    </submittedName>
</protein>
<sequence length="39" mass="4324">MASPVKAMQKRPEEGSSLDGHHWRLGKGSAWLIDMCVVD</sequence>